<name>A0A4Y2D7G7_ARAVE</name>
<protein>
    <submittedName>
        <fullName evidence="1">Uncharacterized protein</fullName>
    </submittedName>
</protein>
<evidence type="ECO:0000313" key="2">
    <source>
        <dbReference type="Proteomes" id="UP000499080"/>
    </source>
</evidence>
<reference evidence="1 2" key="1">
    <citation type="journal article" date="2019" name="Sci. Rep.">
        <title>Orb-weaving spider Araneus ventricosus genome elucidates the spidroin gene catalogue.</title>
        <authorList>
            <person name="Kono N."/>
            <person name="Nakamura H."/>
            <person name="Ohtoshi R."/>
            <person name="Moran D.A.P."/>
            <person name="Shinohara A."/>
            <person name="Yoshida Y."/>
            <person name="Fujiwara M."/>
            <person name="Mori M."/>
            <person name="Tomita M."/>
            <person name="Arakawa K."/>
        </authorList>
    </citation>
    <scope>NUCLEOTIDE SEQUENCE [LARGE SCALE GENOMIC DNA]</scope>
</reference>
<dbReference type="Proteomes" id="UP000499080">
    <property type="component" value="Unassembled WGS sequence"/>
</dbReference>
<dbReference type="EMBL" id="BGPR01088801">
    <property type="protein sequence ID" value="GBM12732.1"/>
    <property type="molecule type" value="Genomic_DNA"/>
</dbReference>
<accession>A0A4Y2D7G7</accession>
<proteinExistence type="predicted"/>
<keyword evidence="2" id="KW-1185">Reference proteome</keyword>
<organism evidence="1 2">
    <name type="scientific">Araneus ventricosus</name>
    <name type="common">Orbweaver spider</name>
    <name type="synonym">Epeira ventricosa</name>
    <dbReference type="NCBI Taxonomy" id="182803"/>
    <lineage>
        <taxon>Eukaryota</taxon>
        <taxon>Metazoa</taxon>
        <taxon>Ecdysozoa</taxon>
        <taxon>Arthropoda</taxon>
        <taxon>Chelicerata</taxon>
        <taxon>Arachnida</taxon>
        <taxon>Araneae</taxon>
        <taxon>Araneomorphae</taxon>
        <taxon>Entelegynae</taxon>
        <taxon>Araneoidea</taxon>
        <taxon>Araneidae</taxon>
        <taxon>Araneus</taxon>
    </lineage>
</organism>
<feature type="non-terminal residue" evidence="1">
    <location>
        <position position="1"/>
    </location>
</feature>
<dbReference type="AlphaFoldDB" id="A0A4Y2D7G7"/>
<evidence type="ECO:0000313" key="1">
    <source>
        <dbReference type="EMBL" id="GBM12732.1"/>
    </source>
</evidence>
<gene>
    <name evidence="1" type="ORF">AVEN_75071_1</name>
</gene>
<comment type="caution">
    <text evidence="1">The sequence shown here is derived from an EMBL/GenBank/DDBJ whole genome shotgun (WGS) entry which is preliminary data.</text>
</comment>
<sequence>GATDGVLVEFITKTGCSTDAVSVEFFLLNGVWYILRKNFLLNGVRCKCYNLNGDAVEELFFSERGMVQALYQ</sequence>